<dbReference type="EMBL" id="BK014937">
    <property type="protein sequence ID" value="DAD83444.1"/>
    <property type="molecule type" value="Genomic_DNA"/>
</dbReference>
<accession>A0A8S5MML0</accession>
<proteinExistence type="predicted"/>
<name>A0A8S5MML0_9CAUD</name>
<sequence>MITELLRVLNYFKVNVSYDSMLDCSLYELDYWIARANKFVEEEEERQNNDG</sequence>
<evidence type="ECO:0000313" key="1">
    <source>
        <dbReference type="EMBL" id="DAD83444.1"/>
    </source>
</evidence>
<reference evidence="1" key="1">
    <citation type="journal article" date="2021" name="Proc. Natl. Acad. Sci. U.S.A.">
        <title>A Catalog of Tens of Thousands of Viruses from Human Metagenomes Reveals Hidden Associations with Chronic Diseases.</title>
        <authorList>
            <person name="Tisza M.J."/>
            <person name="Buck C.B."/>
        </authorList>
    </citation>
    <scope>NUCLEOTIDE SEQUENCE</scope>
    <source>
        <strain evidence="1">Ct3EF15</strain>
    </source>
</reference>
<organism evidence="1">
    <name type="scientific">Caudovirales sp. ct3EF15</name>
    <dbReference type="NCBI Taxonomy" id="2826766"/>
    <lineage>
        <taxon>Viruses</taxon>
        <taxon>Duplodnaviria</taxon>
        <taxon>Heunggongvirae</taxon>
        <taxon>Uroviricota</taxon>
        <taxon>Caudoviricetes</taxon>
    </lineage>
</organism>
<protein>
    <submittedName>
        <fullName evidence="1">Uncharacterized protein</fullName>
    </submittedName>
</protein>